<evidence type="ECO:0000313" key="5">
    <source>
        <dbReference type="Proteomes" id="UP001501637"/>
    </source>
</evidence>
<dbReference type="InterPro" id="IPR029063">
    <property type="entry name" value="SAM-dependent_MTases_sf"/>
</dbReference>
<evidence type="ECO:0008006" key="6">
    <source>
        <dbReference type="Google" id="ProtNLM"/>
    </source>
</evidence>
<dbReference type="CDD" id="cd02440">
    <property type="entry name" value="AdoMet_MTases"/>
    <property type="match status" value="1"/>
</dbReference>
<gene>
    <name evidence="4" type="ORF">GCM10010449_21250</name>
</gene>
<dbReference type="SUPFAM" id="SSF53335">
    <property type="entry name" value="S-adenosyl-L-methionine-dependent methyltransferases"/>
    <property type="match status" value="1"/>
</dbReference>
<keyword evidence="3" id="KW-0949">S-adenosyl-L-methionine</keyword>
<sequence length="242" mass="27518">MSKVETPESYYRRTLTLSSNDVTRDDRPKTFTLYDREWDLLDEVFAPIYRPSTNVSLDFLDLLEPGRFKWDSMLEMGSGTGLICVTAALAGCGRVVGADINPHAVENTRLNAARHDVGDRVRAVHSDLFAGLGEDERFDVIFWNSNFIWAPEDHEFESPHEHAFLDPGYEAHRRFLEEAPHWTTESGSVLLFFSSTKGDLPGLQRLAVETGRHLNVVRRETIQDGTDMPESEYLLIEVTEAR</sequence>
<proteinExistence type="predicted"/>
<dbReference type="Gene3D" id="3.40.50.150">
    <property type="entry name" value="Vaccinia Virus protein VP39"/>
    <property type="match status" value="1"/>
</dbReference>
<dbReference type="EMBL" id="BAAAUG010000031">
    <property type="protein sequence ID" value="GAA3097593.1"/>
    <property type="molecule type" value="Genomic_DNA"/>
</dbReference>
<organism evidence="4 5">
    <name type="scientific">Streptomyces rectiviolaceus</name>
    <dbReference type="NCBI Taxonomy" id="332591"/>
    <lineage>
        <taxon>Bacteria</taxon>
        <taxon>Bacillati</taxon>
        <taxon>Actinomycetota</taxon>
        <taxon>Actinomycetes</taxon>
        <taxon>Kitasatosporales</taxon>
        <taxon>Streptomycetaceae</taxon>
        <taxon>Streptomyces</taxon>
    </lineage>
</organism>
<protein>
    <recommendedName>
        <fullName evidence="6">Methyltransferase</fullName>
    </recommendedName>
</protein>
<dbReference type="Proteomes" id="UP001501637">
    <property type="component" value="Unassembled WGS sequence"/>
</dbReference>
<keyword evidence="5" id="KW-1185">Reference proteome</keyword>
<evidence type="ECO:0000256" key="3">
    <source>
        <dbReference type="ARBA" id="ARBA00022691"/>
    </source>
</evidence>
<accession>A0ABP6MDZ7</accession>
<dbReference type="Pfam" id="PF06325">
    <property type="entry name" value="PrmA"/>
    <property type="match status" value="1"/>
</dbReference>
<comment type="caution">
    <text evidence="4">The sequence shown here is derived from an EMBL/GenBank/DDBJ whole genome shotgun (WGS) entry which is preliminary data.</text>
</comment>
<evidence type="ECO:0000256" key="2">
    <source>
        <dbReference type="ARBA" id="ARBA00022679"/>
    </source>
</evidence>
<dbReference type="RefSeq" id="WP_344520370.1">
    <property type="nucleotide sequence ID" value="NZ_BAAAUG010000031.1"/>
</dbReference>
<evidence type="ECO:0000256" key="1">
    <source>
        <dbReference type="ARBA" id="ARBA00022603"/>
    </source>
</evidence>
<dbReference type="InterPro" id="IPR052190">
    <property type="entry name" value="Euk-Arch_PrmC-MTase"/>
</dbReference>
<dbReference type="PANTHER" id="PTHR45875">
    <property type="entry name" value="METHYLTRANSFERASE N6AMT1"/>
    <property type="match status" value="1"/>
</dbReference>
<reference evidence="5" key="1">
    <citation type="journal article" date="2019" name="Int. J. Syst. Evol. Microbiol.">
        <title>The Global Catalogue of Microorganisms (GCM) 10K type strain sequencing project: providing services to taxonomists for standard genome sequencing and annotation.</title>
        <authorList>
            <consortium name="The Broad Institute Genomics Platform"/>
            <consortium name="The Broad Institute Genome Sequencing Center for Infectious Disease"/>
            <person name="Wu L."/>
            <person name="Ma J."/>
        </authorList>
    </citation>
    <scope>NUCLEOTIDE SEQUENCE [LARGE SCALE GENOMIC DNA]</scope>
    <source>
        <strain evidence="5">JCM 9092</strain>
    </source>
</reference>
<keyword evidence="1" id="KW-0489">Methyltransferase</keyword>
<name>A0ABP6MDZ7_9ACTN</name>
<dbReference type="PANTHER" id="PTHR45875:SF1">
    <property type="entry name" value="METHYLTRANSFERASE N6AMT1"/>
    <property type="match status" value="1"/>
</dbReference>
<evidence type="ECO:0000313" key="4">
    <source>
        <dbReference type="EMBL" id="GAA3097593.1"/>
    </source>
</evidence>
<keyword evidence="2" id="KW-0808">Transferase</keyword>